<sequence length="155" mass="17608">MGEGGSMCYPKKNKVKADTLFHLSFHALSHLHSSFASRYPLSLFLFRLCFSPLPFFTSVALFLIPLFLSYFYLSISILLLSSSPYPRFFLCCSSLALLIHIFSSLWQEHPLILISLYFISFYPSLSFLVLLCPSLPFLALPCPSLFVTFLVDLIS</sequence>
<protein>
    <submittedName>
        <fullName evidence="2">Uncharacterized protein</fullName>
    </submittedName>
</protein>
<keyword evidence="3" id="KW-1185">Reference proteome</keyword>
<comment type="caution">
    <text evidence="2">The sequence shown here is derived from an EMBL/GenBank/DDBJ whole genome shotgun (WGS) entry which is preliminary data.</text>
</comment>
<keyword evidence="1" id="KW-1133">Transmembrane helix</keyword>
<accession>A0A1Y2GXZ7</accession>
<evidence type="ECO:0000313" key="2">
    <source>
        <dbReference type="EMBL" id="ORZ26641.1"/>
    </source>
</evidence>
<evidence type="ECO:0000256" key="1">
    <source>
        <dbReference type="SAM" id="Phobius"/>
    </source>
</evidence>
<dbReference type="InParanoid" id="A0A1Y2GXZ7"/>
<reference evidence="2 3" key="1">
    <citation type="submission" date="2016-07" db="EMBL/GenBank/DDBJ databases">
        <title>Pervasive Adenine N6-methylation of Active Genes in Fungi.</title>
        <authorList>
            <consortium name="DOE Joint Genome Institute"/>
            <person name="Mondo S.J."/>
            <person name="Dannebaum R.O."/>
            <person name="Kuo R.C."/>
            <person name="Labutti K."/>
            <person name="Haridas S."/>
            <person name="Kuo A."/>
            <person name="Salamov A."/>
            <person name="Ahrendt S.R."/>
            <person name="Lipzen A."/>
            <person name="Sullivan W."/>
            <person name="Andreopoulos W.B."/>
            <person name="Clum A."/>
            <person name="Lindquist E."/>
            <person name="Daum C."/>
            <person name="Ramamoorthy G.K."/>
            <person name="Gryganskyi A."/>
            <person name="Culley D."/>
            <person name="Magnuson J.K."/>
            <person name="James T.Y."/>
            <person name="O'Malley M.A."/>
            <person name="Stajich J.E."/>
            <person name="Spatafora J.W."/>
            <person name="Visel A."/>
            <person name="Grigoriev I.V."/>
        </authorList>
    </citation>
    <scope>NUCLEOTIDE SEQUENCE [LARGE SCALE GENOMIC DNA]</scope>
    <source>
        <strain evidence="2 3">NRRL 3116</strain>
    </source>
</reference>
<feature type="transmembrane region" description="Helical" evidence="1">
    <location>
        <begin position="60"/>
        <end position="81"/>
    </location>
</feature>
<name>A0A1Y2GXZ7_9FUNG</name>
<keyword evidence="1" id="KW-0472">Membrane</keyword>
<dbReference type="EMBL" id="MCFF01000006">
    <property type="protein sequence ID" value="ORZ26641.1"/>
    <property type="molecule type" value="Genomic_DNA"/>
</dbReference>
<feature type="transmembrane region" description="Helical" evidence="1">
    <location>
        <begin position="137"/>
        <end position="154"/>
    </location>
</feature>
<dbReference type="AlphaFoldDB" id="A0A1Y2GXZ7"/>
<dbReference type="RefSeq" id="XP_021884404.1">
    <property type="nucleotide sequence ID" value="XM_022019904.1"/>
</dbReference>
<proteinExistence type="predicted"/>
<dbReference type="Proteomes" id="UP000193648">
    <property type="component" value="Unassembled WGS sequence"/>
</dbReference>
<organism evidence="2 3">
    <name type="scientific">Lobosporangium transversale</name>
    <dbReference type="NCBI Taxonomy" id="64571"/>
    <lineage>
        <taxon>Eukaryota</taxon>
        <taxon>Fungi</taxon>
        <taxon>Fungi incertae sedis</taxon>
        <taxon>Mucoromycota</taxon>
        <taxon>Mortierellomycotina</taxon>
        <taxon>Mortierellomycetes</taxon>
        <taxon>Mortierellales</taxon>
        <taxon>Mortierellaceae</taxon>
        <taxon>Lobosporangium</taxon>
    </lineage>
</organism>
<gene>
    <name evidence="2" type="ORF">BCR41DRAFT_203325</name>
</gene>
<keyword evidence="1" id="KW-0812">Transmembrane</keyword>
<evidence type="ECO:0000313" key="3">
    <source>
        <dbReference type="Proteomes" id="UP000193648"/>
    </source>
</evidence>
<dbReference type="GeneID" id="33561748"/>
<feature type="transmembrane region" description="Helical" evidence="1">
    <location>
        <begin position="88"/>
        <end position="106"/>
    </location>
</feature>